<name>A0A415G5E6_9FIRM</name>
<reference evidence="1 2" key="1">
    <citation type="submission" date="2018-08" db="EMBL/GenBank/DDBJ databases">
        <title>A genome reference for cultivated species of the human gut microbiota.</title>
        <authorList>
            <person name="Zou Y."/>
            <person name="Xue W."/>
            <person name="Luo G."/>
        </authorList>
    </citation>
    <scope>NUCLEOTIDE SEQUENCE [LARGE SCALE GENOMIC DNA]</scope>
    <source>
        <strain evidence="1 2">AF45-14BH</strain>
    </source>
</reference>
<dbReference type="EMBL" id="QRNJ01000047">
    <property type="protein sequence ID" value="RHK37091.1"/>
    <property type="molecule type" value="Genomic_DNA"/>
</dbReference>
<proteinExistence type="predicted"/>
<sequence>MTVIEAVREIIKRCPYLDEYYKSLGIDRLGKDSTSYSIESVPAQQILKRDIVGNTTRQCLFNFASREIYTEEVRQNLDNIGFFELFSDWLEQVTNEKDFPELNAGKTIKKIEAITGGYVFDTELDKAKYQIQCRIIYVQEARR</sequence>
<dbReference type="Proteomes" id="UP000283497">
    <property type="component" value="Unassembled WGS sequence"/>
</dbReference>
<organism evidence="1 2">
    <name type="scientific">Anaerobutyricum hallii</name>
    <dbReference type="NCBI Taxonomy" id="39488"/>
    <lineage>
        <taxon>Bacteria</taxon>
        <taxon>Bacillati</taxon>
        <taxon>Bacillota</taxon>
        <taxon>Clostridia</taxon>
        <taxon>Lachnospirales</taxon>
        <taxon>Lachnospiraceae</taxon>
        <taxon>Anaerobutyricum</taxon>
    </lineage>
</organism>
<gene>
    <name evidence="1" type="ORF">DW068_11670</name>
</gene>
<protein>
    <submittedName>
        <fullName evidence="1">Chloramphenicol resistance protein</fullName>
    </submittedName>
</protein>
<accession>A0A415G5E6</accession>
<evidence type="ECO:0000313" key="1">
    <source>
        <dbReference type="EMBL" id="RHK37091.1"/>
    </source>
</evidence>
<comment type="caution">
    <text evidence="1">The sequence shown here is derived from an EMBL/GenBank/DDBJ whole genome shotgun (WGS) entry which is preliminary data.</text>
</comment>
<evidence type="ECO:0000313" key="2">
    <source>
        <dbReference type="Proteomes" id="UP000283497"/>
    </source>
</evidence>
<dbReference type="RefSeq" id="WP_118314874.1">
    <property type="nucleotide sequence ID" value="NZ_DBFOXH010000042.1"/>
</dbReference>
<dbReference type="AlphaFoldDB" id="A0A415G5E6"/>